<dbReference type="Pfam" id="PF18990">
    <property type="entry name" value="DUF5723"/>
    <property type="match status" value="1"/>
</dbReference>
<organism evidence="3">
    <name type="scientific">candidate division WOR-3 bacterium</name>
    <dbReference type="NCBI Taxonomy" id="2052148"/>
    <lineage>
        <taxon>Bacteria</taxon>
        <taxon>Bacteria division WOR-3</taxon>
    </lineage>
</organism>
<proteinExistence type="predicted"/>
<comment type="caution">
    <text evidence="3">The sequence shown here is derived from an EMBL/GenBank/DDBJ whole genome shotgun (WGS) entry which is preliminary data.</text>
</comment>
<dbReference type="InterPro" id="IPR043781">
    <property type="entry name" value="DUF5723"/>
</dbReference>
<feature type="domain" description="DUF5723" evidence="2">
    <location>
        <begin position="108"/>
        <end position="376"/>
    </location>
</feature>
<name>A0A7C1BFX4_UNCW3</name>
<reference evidence="3" key="1">
    <citation type="journal article" date="2020" name="mSystems">
        <title>Genome- and Community-Level Interaction Insights into Carbon Utilization and Element Cycling Functions of Hydrothermarchaeota in Hydrothermal Sediment.</title>
        <authorList>
            <person name="Zhou Z."/>
            <person name="Liu Y."/>
            <person name="Xu W."/>
            <person name="Pan J."/>
            <person name="Luo Z.H."/>
            <person name="Li M."/>
        </authorList>
    </citation>
    <scope>NUCLEOTIDE SEQUENCE [LARGE SCALE GENOMIC DNA]</scope>
    <source>
        <strain evidence="3">HyVt-237</strain>
    </source>
</reference>
<dbReference type="EMBL" id="DRBW01000119">
    <property type="protein sequence ID" value="HDM90168.1"/>
    <property type="molecule type" value="Genomic_DNA"/>
</dbReference>
<dbReference type="Gene3D" id="2.40.160.60">
    <property type="entry name" value="Outer membrane protein transport protein (OMPP1/FadL/TodX)"/>
    <property type="match status" value="1"/>
</dbReference>
<feature type="chain" id="PRO_5027811026" description="DUF5723 domain-containing protein" evidence="1">
    <location>
        <begin position="18"/>
        <end position="405"/>
    </location>
</feature>
<dbReference type="AlphaFoldDB" id="A0A7C1BFX4"/>
<accession>A0A7C1BFX4</accession>
<evidence type="ECO:0000259" key="2">
    <source>
        <dbReference type="Pfam" id="PF18990"/>
    </source>
</evidence>
<protein>
    <recommendedName>
        <fullName evidence="2">DUF5723 domain-containing protein</fullName>
    </recommendedName>
</protein>
<feature type="signal peptide" evidence="1">
    <location>
        <begin position="1"/>
        <end position="17"/>
    </location>
</feature>
<dbReference type="Proteomes" id="UP000885931">
    <property type="component" value="Unassembled WGS sequence"/>
</dbReference>
<sequence>MNFLLIISLLNFEPAGAALAGAIHPSGLHGLWFNPAGLAQNAEFSLRFPSLTTPIGTYPTYNSAFSISEIDRYIYSGDYLTDEEKDLILARIGSGWEVDAKAMTHAEIAFRNFGVGIYGLAGEKAYLPRDLFELALYGNELGRKYSVVELESEVCALLKTTLAYGKDFRLRNTDMSLGLGIHYYRGLIEAKILRSEGYLETDTTQMQVGATADLLTSGGGNGFGFDLGIILPDLPHDLSLSFSITDISPGISWTEDTRVYHLELHGDSINLARIIGEDEVLDSDTAWDESKESYRTHLPTTLRFSLSKPIKTGLLANFLYRQGLRETIWSTTKPYFALSLEYRPAKEVPLRWGLGVGGKEGLVIATGYGLRLGPFSMDFAYQAYRGIFKSSKGGIFSLDLGVNLP</sequence>
<evidence type="ECO:0000313" key="3">
    <source>
        <dbReference type="EMBL" id="HDM90168.1"/>
    </source>
</evidence>
<keyword evidence="1" id="KW-0732">Signal</keyword>
<gene>
    <name evidence="3" type="ORF">ENG67_03040</name>
</gene>
<evidence type="ECO:0000256" key="1">
    <source>
        <dbReference type="SAM" id="SignalP"/>
    </source>
</evidence>